<evidence type="ECO:0000313" key="2">
    <source>
        <dbReference type="Proteomes" id="UP001157502"/>
    </source>
</evidence>
<name>A0ACC2GDE6_DALPE</name>
<proteinExistence type="predicted"/>
<sequence>MKDQTGPTSSVLHDLSAPALPLGLEAVNSRPLSRAVSFTEEAVSIFTTSSQIARSLLGRTSAVKRKESEAGTAYCANDDEDDESNGALRRKREFTPVEKKDDGYWDKRKKNNEAAKRSREKRRANDMVLETRVLGLLEENARLRAELLAIKFRFGLVKDPSDVVIVPPPSHLGPRYPLPHSDGPYNPHITTTDSHHPHSNPPHHSSVFGGSGAAGPAGRDISSISEDSGFSPGSSNVGSPVFSDDGQGDSGRPSPKTLPEWAEGHYHGTQDSSLPHKLRFKTTSGGSDGWEMCPDGRRPCPVATVGPHIRRSQAGCDSDGGVGQASWPRDEARTGHHQYQPYPPSGRSSHSANPSATADPKFVAENGALKSQLSSLSQEVAQLKMLFSQQLLSKLV</sequence>
<organism evidence="1 2">
    <name type="scientific">Dallia pectoralis</name>
    <name type="common">Alaska blackfish</name>
    <dbReference type="NCBI Taxonomy" id="75939"/>
    <lineage>
        <taxon>Eukaryota</taxon>
        <taxon>Metazoa</taxon>
        <taxon>Chordata</taxon>
        <taxon>Craniata</taxon>
        <taxon>Vertebrata</taxon>
        <taxon>Euteleostomi</taxon>
        <taxon>Actinopterygii</taxon>
        <taxon>Neopterygii</taxon>
        <taxon>Teleostei</taxon>
        <taxon>Protacanthopterygii</taxon>
        <taxon>Esociformes</taxon>
        <taxon>Umbridae</taxon>
        <taxon>Dallia</taxon>
    </lineage>
</organism>
<protein>
    <submittedName>
        <fullName evidence="1">Uncharacterized protein</fullName>
    </submittedName>
</protein>
<comment type="caution">
    <text evidence="1">The sequence shown here is derived from an EMBL/GenBank/DDBJ whole genome shotgun (WGS) entry which is preliminary data.</text>
</comment>
<dbReference type="EMBL" id="CM055741">
    <property type="protein sequence ID" value="KAJ8001739.1"/>
    <property type="molecule type" value="Genomic_DNA"/>
</dbReference>
<dbReference type="Proteomes" id="UP001157502">
    <property type="component" value="Chromosome 14"/>
</dbReference>
<keyword evidence="2" id="KW-1185">Reference proteome</keyword>
<accession>A0ACC2GDE6</accession>
<gene>
    <name evidence="1" type="ORF">DPEC_G00172570</name>
</gene>
<evidence type="ECO:0000313" key="1">
    <source>
        <dbReference type="EMBL" id="KAJ8001739.1"/>
    </source>
</evidence>
<reference evidence="1" key="1">
    <citation type="submission" date="2021-05" db="EMBL/GenBank/DDBJ databases">
        <authorList>
            <person name="Pan Q."/>
            <person name="Jouanno E."/>
            <person name="Zahm M."/>
            <person name="Klopp C."/>
            <person name="Cabau C."/>
            <person name="Louis A."/>
            <person name="Berthelot C."/>
            <person name="Parey E."/>
            <person name="Roest Crollius H."/>
            <person name="Montfort J."/>
            <person name="Robinson-Rechavi M."/>
            <person name="Bouchez O."/>
            <person name="Lampietro C."/>
            <person name="Lopez Roques C."/>
            <person name="Donnadieu C."/>
            <person name="Postlethwait J."/>
            <person name="Bobe J."/>
            <person name="Dillon D."/>
            <person name="Chandos A."/>
            <person name="von Hippel F."/>
            <person name="Guiguen Y."/>
        </authorList>
    </citation>
    <scope>NUCLEOTIDE SEQUENCE</scope>
    <source>
        <strain evidence="1">YG-Jan2019</strain>
    </source>
</reference>